<gene>
    <name evidence="2" type="ORF">EHV15_08345</name>
</gene>
<keyword evidence="1" id="KW-0472">Membrane</keyword>
<dbReference type="EMBL" id="RRCN01000001">
    <property type="protein sequence ID" value="RRJ62933.1"/>
    <property type="molecule type" value="Genomic_DNA"/>
</dbReference>
<reference evidence="2 3" key="1">
    <citation type="submission" date="2018-11" db="EMBL/GenBank/DDBJ databases">
        <title>Genome sequencing of Paenibacillus sp. KCOM 3021 (= ChDC PVNT-B20).</title>
        <authorList>
            <person name="Kook J.-K."/>
            <person name="Park S.-N."/>
            <person name="Lim Y.K."/>
        </authorList>
    </citation>
    <scope>NUCLEOTIDE SEQUENCE [LARGE SCALE GENOMIC DNA]</scope>
    <source>
        <strain evidence="2 3">KCOM 3021</strain>
    </source>
</reference>
<evidence type="ECO:0000256" key="1">
    <source>
        <dbReference type="SAM" id="Phobius"/>
    </source>
</evidence>
<accession>A0A3P3U2Y8</accession>
<dbReference type="AlphaFoldDB" id="A0A3P3U2Y8"/>
<keyword evidence="1" id="KW-0812">Transmembrane</keyword>
<proteinExistence type="predicted"/>
<sequence>MQLFRMSEIRLYRRISLLKSGSRLFQTTNLFLAKSVLSFSRLDHQYLANGLLRLSGFVKNDDGTILARPDVNIEVFDQDKNERVFGSSMKMGSVYGSTEAEGEFLITDKFLPAGNYKVLLKGQWNDRVFSKTLYFNLDKSDVNKAQQSLPDQSMVTVVNQNSTWPIFVIYILAIVIIFLLILIVFKRRSKKKDTERGGRHVKKNSGKMTLN</sequence>
<comment type="caution">
    <text evidence="2">The sequence shown here is derived from an EMBL/GenBank/DDBJ whole genome shotgun (WGS) entry which is preliminary data.</text>
</comment>
<evidence type="ECO:0000313" key="3">
    <source>
        <dbReference type="Proteomes" id="UP000267017"/>
    </source>
</evidence>
<name>A0A3P3U2Y8_9BACL</name>
<dbReference type="RefSeq" id="WP_128630812.1">
    <property type="nucleotide sequence ID" value="NZ_RRCN01000001.1"/>
</dbReference>
<protein>
    <submittedName>
        <fullName evidence="2">Uncharacterized protein</fullName>
    </submittedName>
</protein>
<keyword evidence="3" id="KW-1185">Reference proteome</keyword>
<dbReference type="OrthoDB" id="2530982at2"/>
<organism evidence="2 3">
    <name type="scientific">Paenibacillus oralis</name>
    <dbReference type="NCBI Taxonomy" id="2490856"/>
    <lineage>
        <taxon>Bacteria</taxon>
        <taxon>Bacillati</taxon>
        <taxon>Bacillota</taxon>
        <taxon>Bacilli</taxon>
        <taxon>Bacillales</taxon>
        <taxon>Paenibacillaceae</taxon>
        <taxon>Paenibacillus</taxon>
    </lineage>
</organism>
<keyword evidence="1" id="KW-1133">Transmembrane helix</keyword>
<evidence type="ECO:0000313" key="2">
    <source>
        <dbReference type="EMBL" id="RRJ62933.1"/>
    </source>
</evidence>
<feature type="transmembrane region" description="Helical" evidence="1">
    <location>
        <begin position="164"/>
        <end position="185"/>
    </location>
</feature>
<dbReference type="Proteomes" id="UP000267017">
    <property type="component" value="Unassembled WGS sequence"/>
</dbReference>